<name>A0A437UIL1_ENTAV</name>
<dbReference type="Gene3D" id="3.40.190.290">
    <property type="match status" value="1"/>
</dbReference>
<dbReference type="EMBL" id="RYZS01000001">
    <property type="protein sequence ID" value="RVU93389.1"/>
    <property type="molecule type" value="Genomic_DNA"/>
</dbReference>
<comment type="caution">
    <text evidence="7">The sequence shown here is derived from an EMBL/GenBank/DDBJ whole genome shotgun (WGS) entry which is preliminary data.</text>
</comment>
<dbReference type="InterPro" id="IPR036390">
    <property type="entry name" value="WH_DNA-bd_sf"/>
</dbReference>
<organism evidence="7 8">
    <name type="scientific">Enterococcus avium</name>
    <name type="common">Streptococcus avium</name>
    <dbReference type="NCBI Taxonomy" id="33945"/>
    <lineage>
        <taxon>Bacteria</taxon>
        <taxon>Bacillati</taxon>
        <taxon>Bacillota</taxon>
        <taxon>Bacilli</taxon>
        <taxon>Lactobacillales</taxon>
        <taxon>Enterococcaceae</taxon>
        <taxon>Enterococcus</taxon>
    </lineage>
</organism>
<keyword evidence="2" id="KW-0805">Transcription regulation</keyword>
<dbReference type="AlphaFoldDB" id="A0A437UIL1"/>
<dbReference type="SUPFAM" id="SSF46785">
    <property type="entry name" value="Winged helix' DNA-binding domain"/>
    <property type="match status" value="1"/>
</dbReference>
<dbReference type="FunFam" id="1.10.10.10:FF:000001">
    <property type="entry name" value="LysR family transcriptional regulator"/>
    <property type="match status" value="1"/>
</dbReference>
<dbReference type="GO" id="GO:0005829">
    <property type="term" value="C:cytosol"/>
    <property type="evidence" value="ECO:0007669"/>
    <property type="project" value="TreeGrafter"/>
</dbReference>
<dbReference type="RefSeq" id="WP_127977970.1">
    <property type="nucleotide sequence ID" value="NZ_JAEMPA010000264.1"/>
</dbReference>
<accession>A0A437UIL1</accession>
<dbReference type="InterPro" id="IPR036388">
    <property type="entry name" value="WH-like_DNA-bd_sf"/>
</dbReference>
<keyword evidence="3" id="KW-0238">DNA-binding</keyword>
<comment type="similarity">
    <text evidence="1">Belongs to the LysR transcriptional regulatory family.</text>
</comment>
<dbReference type="PANTHER" id="PTHR30419">
    <property type="entry name" value="HTH-TYPE TRANSCRIPTIONAL REGULATOR YBHD"/>
    <property type="match status" value="1"/>
</dbReference>
<evidence type="ECO:0000313" key="7">
    <source>
        <dbReference type="EMBL" id="RVU93389.1"/>
    </source>
</evidence>
<evidence type="ECO:0000256" key="1">
    <source>
        <dbReference type="ARBA" id="ARBA00009437"/>
    </source>
</evidence>
<dbReference type="GO" id="GO:0003700">
    <property type="term" value="F:DNA-binding transcription factor activity"/>
    <property type="evidence" value="ECO:0007669"/>
    <property type="project" value="InterPro"/>
</dbReference>
<evidence type="ECO:0000256" key="5">
    <source>
        <dbReference type="SAM" id="Coils"/>
    </source>
</evidence>
<proteinExistence type="inferred from homology"/>
<dbReference type="PROSITE" id="PS50931">
    <property type="entry name" value="HTH_LYSR"/>
    <property type="match status" value="1"/>
</dbReference>
<reference evidence="7 8" key="1">
    <citation type="submission" date="2018-12" db="EMBL/GenBank/DDBJ databases">
        <title>A novel vanA-carrying plasmid in a clinical isolate of Enterococcus avium.</title>
        <authorList>
            <person name="Bernasconi O.J."/>
            <person name="Luzzaro F."/>
            <person name="Endimiani A."/>
        </authorList>
    </citation>
    <scope>NUCLEOTIDE SEQUENCE [LARGE SCALE GENOMIC DNA]</scope>
    <source>
        <strain evidence="7 8">LC0559/18</strain>
    </source>
</reference>
<dbReference type="InterPro" id="IPR005119">
    <property type="entry name" value="LysR_subst-bd"/>
</dbReference>
<evidence type="ECO:0000256" key="3">
    <source>
        <dbReference type="ARBA" id="ARBA00023125"/>
    </source>
</evidence>
<protein>
    <submittedName>
        <fullName evidence="7">LysR family transcriptional regulator</fullName>
    </submittedName>
</protein>
<feature type="domain" description="HTH lysR-type" evidence="6">
    <location>
        <begin position="1"/>
        <end position="58"/>
    </location>
</feature>
<dbReference type="SUPFAM" id="SSF53850">
    <property type="entry name" value="Periplasmic binding protein-like II"/>
    <property type="match status" value="1"/>
</dbReference>
<evidence type="ECO:0000259" key="6">
    <source>
        <dbReference type="PROSITE" id="PS50931"/>
    </source>
</evidence>
<feature type="coiled-coil region" evidence="5">
    <location>
        <begin position="68"/>
        <end position="95"/>
    </location>
</feature>
<dbReference type="InterPro" id="IPR000847">
    <property type="entry name" value="LysR_HTH_N"/>
</dbReference>
<sequence>MYLEKLKYFIDLVQTGSFTKAGKKNFVSQASITQQIRLLESHFACQLIDRSTIPVKPTEAGKILYQEALQLIQQYDRLTQRMADYNEQRNRVRIEYTSIMDIQLFSQIVQDKKLEEGNILLDVEKVPLKGVAENLLNHRYDLAISFDSEFFEEKQIQTLPLYYGDYCAVVGKKHPFFTKESLTLEELYEQSIVMLSPETIGKSYYLMLEHALQDGYAPNIAKVTNDIETEIFLIQNNKMVGFFPENYPLIEDDMDLKSLRIEDSHHQFEIVLAYLANEQNAAIQRLLELLKA</sequence>
<evidence type="ECO:0000256" key="4">
    <source>
        <dbReference type="ARBA" id="ARBA00023163"/>
    </source>
</evidence>
<keyword evidence="5" id="KW-0175">Coiled coil</keyword>
<dbReference type="GO" id="GO:0003677">
    <property type="term" value="F:DNA binding"/>
    <property type="evidence" value="ECO:0007669"/>
    <property type="project" value="UniProtKB-KW"/>
</dbReference>
<evidence type="ECO:0000313" key="8">
    <source>
        <dbReference type="Proteomes" id="UP000288388"/>
    </source>
</evidence>
<dbReference type="Pfam" id="PF00126">
    <property type="entry name" value="HTH_1"/>
    <property type="match status" value="1"/>
</dbReference>
<gene>
    <name evidence="7" type="ORF">EK398_00120</name>
</gene>
<dbReference type="Gene3D" id="1.10.10.10">
    <property type="entry name" value="Winged helix-like DNA-binding domain superfamily/Winged helix DNA-binding domain"/>
    <property type="match status" value="1"/>
</dbReference>
<dbReference type="Proteomes" id="UP000288388">
    <property type="component" value="Unassembled WGS sequence"/>
</dbReference>
<keyword evidence="4" id="KW-0804">Transcription</keyword>
<dbReference type="Pfam" id="PF03466">
    <property type="entry name" value="LysR_substrate"/>
    <property type="match status" value="1"/>
</dbReference>
<dbReference type="InterPro" id="IPR050950">
    <property type="entry name" value="HTH-type_LysR_regulators"/>
</dbReference>
<evidence type="ECO:0000256" key="2">
    <source>
        <dbReference type="ARBA" id="ARBA00023015"/>
    </source>
</evidence>
<dbReference type="PANTHER" id="PTHR30419:SF25">
    <property type="entry name" value="HTH-TYPE TRANSCRIPTIONAL REGULATOR YTLI"/>
    <property type="match status" value="1"/>
</dbReference>
<dbReference type="CDD" id="cd05466">
    <property type="entry name" value="PBP2_LTTR_substrate"/>
    <property type="match status" value="1"/>
</dbReference>